<sequence length="137" mass="15486">MIQLVIIPGPKHPKNIASFLESIVEDLHMLQTSGLRIQTISGQGIPQFHTMCFVGEKISAPMRTMGSLCQFERNRYCVNGPNVFRDLNTLTSPAFFRFDEIHLIGHGIGHQLYNVLNSKFVMSNKTEDNDVQQADHD</sequence>
<dbReference type="RefSeq" id="XP_018292632.1">
    <property type="nucleotide sequence ID" value="XM_018441801.1"/>
</dbReference>
<dbReference type="EMBL" id="KV440979">
    <property type="protein sequence ID" value="OAD74592.1"/>
    <property type="molecule type" value="Genomic_DNA"/>
</dbReference>
<proteinExistence type="predicted"/>
<reference evidence="2" key="1">
    <citation type="submission" date="2015-06" db="EMBL/GenBank/DDBJ databases">
        <title>Expansion of signal transduction pathways in fungi by whole-genome duplication.</title>
        <authorList>
            <consortium name="DOE Joint Genome Institute"/>
            <person name="Corrochano L.M."/>
            <person name="Kuo A."/>
            <person name="Marcet-Houben M."/>
            <person name="Polaino S."/>
            <person name="Salamov A."/>
            <person name="Villalobos J.M."/>
            <person name="Alvarez M.I."/>
            <person name="Avalos J."/>
            <person name="Benito E.P."/>
            <person name="Benoit I."/>
            <person name="Burger G."/>
            <person name="Camino L.P."/>
            <person name="Canovas D."/>
            <person name="Cerda-Olmedo E."/>
            <person name="Cheng J.-F."/>
            <person name="Dominguez A."/>
            <person name="Elias M."/>
            <person name="Eslava A.P."/>
            <person name="Glaser F."/>
            <person name="Grimwood J."/>
            <person name="Gutierrez G."/>
            <person name="Heitman J."/>
            <person name="Henrissat B."/>
            <person name="Iturriaga E.A."/>
            <person name="Lang B.F."/>
            <person name="Lavin J.L."/>
            <person name="Lee S."/>
            <person name="Li W."/>
            <person name="Lindquist E."/>
            <person name="Lopez-Garcia S."/>
            <person name="Luque E.M."/>
            <person name="Marcos A.T."/>
            <person name="Martin J."/>
            <person name="McCluskey K."/>
            <person name="Medina H.R."/>
            <person name="Miralles-Duran A."/>
            <person name="Miyazaki A."/>
            <person name="Munoz-Torres E."/>
            <person name="Oguiza J.A."/>
            <person name="Ohm R."/>
            <person name="Olmedo M."/>
            <person name="Orejas M."/>
            <person name="Ortiz-Castellanos L."/>
            <person name="Pisabarro A.G."/>
            <person name="Rodriguez-Romero J."/>
            <person name="Ruiz-Herrera J."/>
            <person name="Ruiz-Vazquez R."/>
            <person name="Sanz C."/>
            <person name="Schackwitz W."/>
            <person name="Schmutz J."/>
            <person name="Shahriari M."/>
            <person name="Shelest E."/>
            <person name="Silva-Franco F."/>
            <person name="Soanes D."/>
            <person name="Syed K."/>
            <person name="Tagua V.G."/>
            <person name="Talbot N.J."/>
            <person name="Thon M."/>
            <person name="De vries R.P."/>
            <person name="Wiebenga A."/>
            <person name="Yadav J.S."/>
            <person name="Braun E.L."/>
            <person name="Baker S."/>
            <person name="Garre V."/>
            <person name="Horwitz B."/>
            <person name="Torres-Martinez S."/>
            <person name="Idnurm A."/>
            <person name="Herrera-Estrella A."/>
            <person name="Gabaldon T."/>
            <person name="Grigoriev I.V."/>
        </authorList>
    </citation>
    <scope>NUCLEOTIDE SEQUENCE [LARGE SCALE GENOMIC DNA]</scope>
    <source>
        <strain evidence="2">NRRL 1555(-)</strain>
    </source>
</reference>
<accession>A0A162U9K7</accession>
<gene>
    <name evidence="1" type="ORF">PHYBLDRAFT_67491</name>
</gene>
<evidence type="ECO:0000313" key="2">
    <source>
        <dbReference type="Proteomes" id="UP000077315"/>
    </source>
</evidence>
<organism evidence="1 2">
    <name type="scientific">Phycomyces blakesleeanus (strain ATCC 8743b / DSM 1359 / FGSC 10004 / NBRC 33097 / NRRL 1555)</name>
    <dbReference type="NCBI Taxonomy" id="763407"/>
    <lineage>
        <taxon>Eukaryota</taxon>
        <taxon>Fungi</taxon>
        <taxon>Fungi incertae sedis</taxon>
        <taxon>Mucoromycota</taxon>
        <taxon>Mucoromycotina</taxon>
        <taxon>Mucoromycetes</taxon>
        <taxon>Mucorales</taxon>
        <taxon>Phycomycetaceae</taxon>
        <taxon>Phycomyces</taxon>
    </lineage>
</organism>
<dbReference type="GeneID" id="29002707"/>
<keyword evidence="2" id="KW-1185">Reference proteome</keyword>
<dbReference type="VEuPathDB" id="FungiDB:PHYBLDRAFT_67491"/>
<protein>
    <submittedName>
        <fullName evidence="1">Uncharacterized protein</fullName>
    </submittedName>
</protein>
<name>A0A162U9K7_PHYB8</name>
<evidence type="ECO:0000313" key="1">
    <source>
        <dbReference type="EMBL" id="OAD74592.1"/>
    </source>
</evidence>
<dbReference type="OrthoDB" id="2289822at2759"/>
<dbReference type="Proteomes" id="UP000077315">
    <property type="component" value="Unassembled WGS sequence"/>
</dbReference>
<dbReference type="InParanoid" id="A0A162U9K7"/>
<dbReference type="AlphaFoldDB" id="A0A162U9K7"/>